<comment type="caution">
    <text evidence="2">The sequence shown here is derived from an EMBL/GenBank/DDBJ whole genome shotgun (WGS) entry which is preliminary data.</text>
</comment>
<protein>
    <submittedName>
        <fullName evidence="2">Uncharacterized protein</fullName>
    </submittedName>
</protein>
<feature type="region of interest" description="Disordered" evidence="1">
    <location>
        <begin position="1"/>
        <end position="44"/>
    </location>
</feature>
<gene>
    <name evidence="2" type="ORF">HSB1_45750</name>
</gene>
<accession>J3JD53</accession>
<dbReference type="Proteomes" id="UP000007813">
    <property type="component" value="Unassembled WGS sequence"/>
</dbReference>
<sequence length="44" mass="4892">MTDIRAQDAVEIESDGGARVGTSRSKRETTWRWEPSQPNASEGE</sequence>
<evidence type="ECO:0000313" key="3">
    <source>
        <dbReference type="Proteomes" id="UP000007813"/>
    </source>
</evidence>
<evidence type="ECO:0000256" key="1">
    <source>
        <dbReference type="SAM" id="MobiDB-lite"/>
    </source>
</evidence>
<proteinExistence type="predicted"/>
<dbReference type="EMBL" id="ALJD01000016">
    <property type="protein sequence ID" value="EJN57189.1"/>
    <property type="molecule type" value="Genomic_DNA"/>
</dbReference>
<reference evidence="2 3" key="1">
    <citation type="journal article" date="2012" name="J. Bacteriol.">
        <title>Draft Genome Sequence of the Extremely Halophilic Archaeon Halogranum salarium B-1T.</title>
        <authorList>
            <person name="Kim K.K."/>
            <person name="Lee K.C."/>
            <person name="Lee J.S."/>
        </authorList>
    </citation>
    <scope>NUCLEOTIDE SEQUENCE [LARGE SCALE GENOMIC DNA]</scope>
    <source>
        <strain evidence="2 3">B-1</strain>
    </source>
</reference>
<name>J3JD53_9EURY</name>
<dbReference type="RefSeq" id="WP_009377897.1">
    <property type="nucleotide sequence ID" value="NZ_ALJD01000016.1"/>
</dbReference>
<organism evidence="2 3">
    <name type="scientific">Halogranum salarium B-1</name>
    <dbReference type="NCBI Taxonomy" id="1210908"/>
    <lineage>
        <taxon>Archaea</taxon>
        <taxon>Methanobacteriati</taxon>
        <taxon>Methanobacteriota</taxon>
        <taxon>Stenosarchaea group</taxon>
        <taxon>Halobacteria</taxon>
        <taxon>Halobacteriales</taxon>
        <taxon>Haloferacaceae</taxon>
    </lineage>
</organism>
<evidence type="ECO:0000313" key="2">
    <source>
        <dbReference type="EMBL" id="EJN57189.1"/>
    </source>
</evidence>
<dbReference type="AlphaFoldDB" id="J3JD53"/>